<sequence length="963" mass="106624">MNNMLTSGQTPWLQIVLVILLASGAALVNYPLSSYRPTPENSVLRHQSIQSVDARLWQDPFAAIRSAESRSARTACEASTKDDCPADADIAWLSSLRSQYGDQHALTLGVMVSGGAAVGDNEARRRARYAVLSALQVQGYSPEDAERIGQVRIAPGTAPSSCSSVPASIPFEWLSQDNAVTAKKILLLWLDERAISETRFNGQQLAPANASLCIASLLAAISPERNALIGPASSSMLLQMLSDLKQPLTPVSPDDGTAQLPISQLAVYSPYATVAHDPSDPALHARGFAFHRNVSTDDVLAAVIFKELHLRRIGKDYGLSPQAQAGHIALISQWDTLYARRLQQSFEGDSQFQTHHFRFMRGLDGKLHDSKEPTRSDAASSRNGTPDPASIERPDGDAQTDYLRRISAELAQKDRLLRAECSLGNRILKQCGIRAIGILANDYYDKLLILQALRKQFTEAIFFTTDLEAAMLHPADNQHTRNLLVASSFGLGLPGIGGLSLQDGIAPFRDSYQTATFHATQLAVCKSLAMRDARCESLSNLNPSAQLYEIGLNQVIPLQTAAATAATDRQWPYYLGLLIGITLWWAYLIRFPVAISQGQASHLDGGYKARWQTIKPALLLIGSLAIVLLAARLIQLTHEPLYWLEGVSSWPSELLRMLALIVSLSCMLHLHQRIRANQALLHTHYFAEDAGWGELDDPRQYRVWQAWQHFRQASFGRVFRRACVHTTLLMFIGICLLLALGLPNTPVRGNSAYYFSNALYLISAGMVILLIFCVASYIASCVELIKELSQETRWPLRQLEKFQLPQGQEYRFDDWLEIRMIAELTTPLSMLVFYPIAPLMLLLASHSQLFDAWDFSPAFILLFAVAFGLVLLHAWWLRNAAERARQRAIDGLELQLLQLHGMHTLDNRQSLITQGNLIMSRIAAYRSGAFAPFSQQASVRAVLYVIGAVSGLKLAEYMTALNI</sequence>
<feature type="transmembrane region" description="Helical" evidence="2">
    <location>
        <begin position="12"/>
        <end position="32"/>
    </location>
</feature>
<comment type="caution">
    <text evidence="3">The sequence shown here is derived from an EMBL/GenBank/DDBJ whole genome shotgun (WGS) entry which is preliminary data.</text>
</comment>
<keyword evidence="4" id="KW-1185">Reference proteome</keyword>
<keyword evidence="2" id="KW-0472">Membrane</keyword>
<proteinExistence type="predicted"/>
<name>A0A3N0V615_9PROT</name>
<dbReference type="Proteomes" id="UP000275137">
    <property type="component" value="Unassembled WGS sequence"/>
</dbReference>
<dbReference type="RefSeq" id="WP_123236220.1">
    <property type="nucleotide sequence ID" value="NZ_RJVP01000001.1"/>
</dbReference>
<dbReference type="AlphaFoldDB" id="A0A3N0V615"/>
<feature type="transmembrane region" description="Helical" evidence="2">
    <location>
        <begin position="858"/>
        <end position="877"/>
    </location>
</feature>
<evidence type="ECO:0000256" key="2">
    <source>
        <dbReference type="SAM" id="Phobius"/>
    </source>
</evidence>
<gene>
    <name evidence="3" type="ORF">ED236_01790</name>
</gene>
<feature type="transmembrane region" description="Helical" evidence="2">
    <location>
        <begin position="760"/>
        <end position="785"/>
    </location>
</feature>
<evidence type="ECO:0000256" key="1">
    <source>
        <dbReference type="SAM" id="MobiDB-lite"/>
    </source>
</evidence>
<evidence type="ECO:0000313" key="3">
    <source>
        <dbReference type="EMBL" id="ROH88226.1"/>
    </source>
</evidence>
<protein>
    <submittedName>
        <fullName evidence="3">Uncharacterized protein</fullName>
    </submittedName>
</protein>
<dbReference type="EMBL" id="RJVP01000001">
    <property type="protein sequence ID" value="ROH88226.1"/>
    <property type="molecule type" value="Genomic_DNA"/>
</dbReference>
<feature type="compositionally biased region" description="Basic and acidic residues" evidence="1">
    <location>
        <begin position="365"/>
        <end position="375"/>
    </location>
</feature>
<organism evidence="3 4">
    <name type="scientific">Pseudomethylobacillus aquaticus</name>
    <dbReference type="NCBI Taxonomy" id="2676064"/>
    <lineage>
        <taxon>Bacteria</taxon>
        <taxon>Pseudomonadati</taxon>
        <taxon>Pseudomonadota</taxon>
        <taxon>Betaproteobacteria</taxon>
        <taxon>Nitrosomonadales</taxon>
        <taxon>Methylophilaceae</taxon>
        <taxon>Pseudomethylobacillus</taxon>
    </lineage>
</organism>
<reference evidence="3 4" key="1">
    <citation type="submission" date="2018-10" db="EMBL/GenBank/DDBJ databases">
        <authorList>
            <person name="Chen W.-M."/>
        </authorList>
    </citation>
    <scope>NUCLEOTIDE SEQUENCE [LARGE SCALE GENOMIC DNA]</scope>
    <source>
        <strain evidence="3 4">H-5</strain>
    </source>
</reference>
<feature type="transmembrane region" description="Helical" evidence="2">
    <location>
        <begin position="718"/>
        <end position="740"/>
    </location>
</feature>
<accession>A0A3N0V615</accession>
<feature type="region of interest" description="Disordered" evidence="1">
    <location>
        <begin position="365"/>
        <end position="398"/>
    </location>
</feature>
<feature type="transmembrane region" description="Helical" evidence="2">
    <location>
        <begin position="828"/>
        <end position="846"/>
    </location>
</feature>
<feature type="transmembrane region" description="Helical" evidence="2">
    <location>
        <begin position="617"/>
        <end position="634"/>
    </location>
</feature>
<keyword evidence="2" id="KW-1133">Transmembrane helix</keyword>
<evidence type="ECO:0000313" key="4">
    <source>
        <dbReference type="Proteomes" id="UP000275137"/>
    </source>
</evidence>
<feature type="transmembrane region" description="Helical" evidence="2">
    <location>
        <begin position="571"/>
        <end position="589"/>
    </location>
</feature>
<feature type="transmembrane region" description="Helical" evidence="2">
    <location>
        <begin position="654"/>
        <end position="670"/>
    </location>
</feature>
<keyword evidence="2" id="KW-0812">Transmembrane</keyword>